<evidence type="ECO:0000313" key="2">
    <source>
        <dbReference type="Proteomes" id="UP001162992"/>
    </source>
</evidence>
<organism evidence="1 2">
    <name type="scientific">Diphasiastrum complanatum</name>
    <name type="common">Issler's clubmoss</name>
    <name type="synonym">Lycopodium complanatum</name>
    <dbReference type="NCBI Taxonomy" id="34168"/>
    <lineage>
        <taxon>Eukaryota</taxon>
        <taxon>Viridiplantae</taxon>
        <taxon>Streptophyta</taxon>
        <taxon>Embryophyta</taxon>
        <taxon>Tracheophyta</taxon>
        <taxon>Lycopodiopsida</taxon>
        <taxon>Lycopodiales</taxon>
        <taxon>Lycopodiaceae</taxon>
        <taxon>Lycopodioideae</taxon>
        <taxon>Diphasiastrum</taxon>
    </lineage>
</organism>
<protein>
    <submittedName>
        <fullName evidence="1">Uncharacterized protein</fullName>
    </submittedName>
</protein>
<dbReference type="Proteomes" id="UP001162992">
    <property type="component" value="Chromosome 14"/>
</dbReference>
<accession>A0ACC2BKT3</accession>
<sequence>MAQQQQPARTVCVTGGGGFIASWIIKLLLQRGYTVRATVRDPGDKKKNGFLASFESASQNLTLHKADLLDYDALSSAIMGCEGVFHVASPILARDEVGFLDPAIKGTLNVLRACHEAKVKRVILTSSVVTTIFDPNRPVDAIVDESYWSDIDYNRKHEQWYTLSKTLAEKAAWQFAKENELDLVTMLPALVFGPSLDSTINPSNSILYRLVTGVSLSEYNFSYGYVHVKDTAEAHILAYENPIASGRYLCVESVLYFTDLLEYLEKLFPNYTYNKRCFEEMTTSGFVPGKFSNQKVVNLGIRFTPLEQTLKETILDFKEHGFIN</sequence>
<gene>
    <name evidence="1" type="ORF">O6H91_14G001100</name>
</gene>
<dbReference type="EMBL" id="CM055105">
    <property type="protein sequence ID" value="KAJ7530365.1"/>
    <property type="molecule type" value="Genomic_DNA"/>
</dbReference>
<comment type="caution">
    <text evidence="1">The sequence shown here is derived from an EMBL/GenBank/DDBJ whole genome shotgun (WGS) entry which is preliminary data.</text>
</comment>
<proteinExistence type="predicted"/>
<name>A0ACC2BKT3_DIPCM</name>
<evidence type="ECO:0000313" key="1">
    <source>
        <dbReference type="EMBL" id="KAJ7530365.1"/>
    </source>
</evidence>
<keyword evidence="2" id="KW-1185">Reference proteome</keyword>
<reference evidence="2" key="1">
    <citation type="journal article" date="2024" name="Proc. Natl. Acad. Sci. U.S.A.">
        <title>Extraordinary preservation of gene collinearity over three hundred million years revealed in homosporous lycophytes.</title>
        <authorList>
            <person name="Li C."/>
            <person name="Wickell D."/>
            <person name="Kuo L.Y."/>
            <person name="Chen X."/>
            <person name="Nie B."/>
            <person name="Liao X."/>
            <person name="Peng D."/>
            <person name="Ji J."/>
            <person name="Jenkins J."/>
            <person name="Williams M."/>
            <person name="Shu S."/>
            <person name="Plott C."/>
            <person name="Barry K."/>
            <person name="Rajasekar S."/>
            <person name="Grimwood J."/>
            <person name="Han X."/>
            <person name="Sun S."/>
            <person name="Hou Z."/>
            <person name="He W."/>
            <person name="Dai G."/>
            <person name="Sun C."/>
            <person name="Schmutz J."/>
            <person name="Leebens-Mack J.H."/>
            <person name="Li F.W."/>
            <person name="Wang L."/>
        </authorList>
    </citation>
    <scope>NUCLEOTIDE SEQUENCE [LARGE SCALE GENOMIC DNA]</scope>
    <source>
        <strain evidence="2">cv. PW_Plant_1</strain>
    </source>
</reference>